<reference evidence="2" key="1">
    <citation type="journal article" date="2010" name="Science">
        <title>Signatures of adaptation to obligate biotrophy in the Hyaloperonospora arabidopsidis genome.</title>
        <authorList>
            <person name="Baxter L."/>
            <person name="Tripathy S."/>
            <person name="Ishaque N."/>
            <person name="Boot N."/>
            <person name="Cabral A."/>
            <person name="Kemen E."/>
            <person name="Thines M."/>
            <person name="Ah-Fong A."/>
            <person name="Anderson R."/>
            <person name="Badejoko W."/>
            <person name="Bittner-Eddy P."/>
            <person name="Boore J.L."/>
            <person name="Chibucos M.C."/>
            <person name="Coates M."/>
            <person name="Dehal P."/>
            <person name="Delehaunty K."/>
            <person name="Dong S."/>
            <person name="Downton P."/>
            <person name="Dumas B."/>
            <person name="Fabro G."/>
            <person name="Fronick C."/>
            <person name="Fuerstenberg S.I."/>
            <person name="Fulton L."/>
            <person name="Gaulin E."/>
            <person name="Govers F."/>
            <person name="Hughes L."/>
            <person name="Humphray S."/>
            <person name="Jiang R.H."/>
            <person name="Judelson H."/>
            <person name="Kamoun S."/>
            <person name="Kyung K."/>
            <person name="Meijer H."/>
            <person name="Minx P."/>
            <person name="Morris P."/>
            <person name="Nelson J."/>
            <person name="Phuntumart V."/>
            <person name="Qutob D."/>
            <person name="Rehmany A."/>
            <person name="Rougon-Cardoso A."/>
            <person name="Ryden P."/>
            <person name="Torto-Alalibo T."/>
            <person name="Studholme D."/>
            <person name="Wang Y."/>
            <person name="Win J."/>
            <person name="Wood J."/>
            <person name="Clifton S.W."/>
            <person name="Rogers J."/>
            <person name="Van den Ackerveken G."/>
            <person name="Jones J.D."/>
            <person name="McDowell J.M."/>
            <person name="Beynon J."/>
            <person name="Tyler B.M."/>
        </authorList>
    </citation>
    <scope>NUCLEOTIDE SEQUENCE [LARGE SCALE GENOMIC DNA]</scope>
    <source>
        <strain evidence="2">Emoy2</strain>
    </source>
</reference>
<keyword evidence="2" id="KW-1185">Reference proteome</keyword>
<proteinExistence type="predicted"/>
<name>M4BXS9_HYAAE</name>
<dbReference type="EMBL" id="JH598034">
    <property type="status" value="NOT_ANNOTATED_CDS"/>
    <property type="molecule type" value="Genomic_DNA"/>
</dbReference>
<reference evidence="1" key="2">
    <citation type="submission" date="2015-06" db="UniProtKB">
        <authorList>
            <consortium name="EnsemblProtists"/>
        </authorList>
    </citation>
    <scope>IDENTIFICATION</scope>
    <source>
        <strain evidence="1">Emoy2</strain>
    </source>
</reference>
<dbReference type="AlphaFoldDB" id="M4BXS9"/>
<dbReference type="InParanoid" id="M4BXS9"/>
<sequence length="557" mass="62835">MLSRWFQQNQQQIREVVSAIISSIDSMTSLSQVRSKLVAVNKTCGDCQNVTVWQQLCSRAHADQPGSVEKHPAPPVESIFSVLFAEAFRKRTRDLVQNSFVEALEAIKSQFRARLHETVAGVSLADLQLGNIKFYDYFEKIQKKSADVDASELQSVLTEEFFRTLLKLVAFVEQVYPISGNCNHACVKSEAQLSSIHFNISNMFAGIVAEFPHRINNLFPGHSSAVSIPEKDPASSIIGQTFEKYAKNGFVESAHLRSALKEIIEGDEKMLQVCFIDDDLGQAGSLGWHSFCLVVELKQQASYSQAFINVMHGLSTKYCEAWANILLEQKIEPLRELMHAEQYESTNEEWIATHEGWVEQEICDEDLGGDTDDSSSESEIALGAEKVWLPWCETPTSPGSAKAAQMKLMQRTMRDVLVDRLTVIIVSVYDAAVSLLVEAKTSQKDSVLNLGECCIQQFLFDMYFVRATLGFSDFIRFGWGDELDTKKCSPGLLKLKDLFERMREFIDPVDWEIYGPQLIENVVLQFRKSRLLFSSLSDSNDINKISKLRLVVLRSRS</sequence>
<dbReference type="VEuPathDB" id="FungiDB:HpaG811360"/>
<dbReference type="Proteomes" id="UP000011713">
    <property type="component" value="Unassembled WGS sequence"/>
</dbReference>
<accession>M4BXS9</accession>
<dbReference type="EnsemblProtists" id="HpaT811360">
    <property type="protein sequence ID" value="HpaP811360"/>
    <property type="gene ID" value="HpaG811360"/>
</dbReference>
<dbReference type="STRING" id="559515.M4BXS9"/>
<evidence type="ECO:0000313" key="1">
    <source>
        <dbReference type="EnsemblProtists" id="HpaP811360"/>
    </source>
</evidence>
<dbReference type="HOGENOM" id="CLU_489567_0_0_1"/>
<protein>
    <submittedName>
        <fullName evidence="1">Uncharacterized protein</fullName>
    </submittedName>
</protein>
<organism evidence="1 2">
    <name type="scientific">Hyaloperonospora arabidopsidis (strain Emoy2)</name>
    <name type="common">Downy mildew agent</name>
    <name type="synonym">Peronospora arabidopsidis</name>
    <dbReference type="NCBI Taxonomy" id="559515"/>
    <lineage>
        <taxon>Eukaryota</taxon>
        <taxon>Sar</taxon>
        <taxon>Stramenopiles</taxon>
        <taxon>Oomycota</taxon>
        <taxon>Peronosporomycetes</taxon>
        <taxon>Peronosporales</taxon>
        <taxon>Peronosporaceae</taxon>
        <taxon>Hyaloperonospora</taxon>
    </lineage>
</organism>
<dbReference type="eggNOG" id="ENOG502RZ49">
    <property type="taxonomic scope" value="Eukaryota"/>
</dbReference>
<evidence type="ECO:0000313" key="2">
    <source>
        <dbReference type="Proteomes" id="UP000011713"/>
    </source>
</evidence>